<dbReference type="OrthoDB" id="9811177at2"/>
<dbReference type="PANTHER" id="PTHR30399">
    <property type="entry name" value="UNCHARACTERIZED PROTEIN YGJP"/>
    <property type="match status" value="1"/>
</dbReference>
<dbReference type="CDD" id="cd07344">
    <property type="entry name" value="M48_yhfN_like"/>
    <property type="match status" value="1"/>
</dbReference>
<dbReference type="Gene3D" id="3.30.2010.10">
    <property type="entry name" value="Metalloproteases ('zincins'), catalytic domain"/>
    <property type="match status" value="1"/>
</dbReference>
<evidence type="ECO:0000313" key="2">
    <source>
        <dbReference type="EMBL" id="SHF23205.1"/>
    </source>
</evidence>
<dbReference type="AlphaFoldDB" id="A0A1M4ZYY7"/>
<dbReference type="EMBL" id="FQTV01000006">
    <property type="protein sequence ID" value="SHF23205.1"/>
    <property type="molecule type" value="Genomic_DNA"/>
</dbReference>
<dbReference type="InterPro" id="IPR053136">
    <property type="entry name" value="UTP_pyrophosphatase-like"/>
</dbReference>
<name>A0A1M4ZYY7_9BACE</name>
<protein>
    <recommendedName>
        <fullName evidence="1">YgjP-like metallopeptidase domain-containing protein</fullName>
    </recommendedName>
</protein>
<dbReference type="PANTHER" id="PTHR30399:SF1">
    <property type="entry name" value="UTP PYROPHOSPHATASE"/>
    <property type="match status" value="1"/>
</dbReference>
<keyword evidence="3" id="KW-1185">Reference proteome</keyword>
<sequence length="233" mass="27197">MVGKEYSDKELGKIVIRENIRARRIVLRTRPEALYITVPKGVEMHEVQGAIEKFRARLIRSKKKVERKRIDLDFTIDAEFFKLSLVRGTQNKFLSYSELGITRIVCPPIANFDDDELQAWLRKVIEEALRKNAKIILPSRIDNLSKLHKLPYESLKINSSQGRWGSCSSRKSINLSYYLLLLPSYLVDYVILHELAHTKEMSHSDRFWTILDGLTQGRALELRKELRNYTTSF</sequence>
<evidence type="ECO:0000313" key="3">
    <source>
        <dbReference type="Proteomes" id="UP000184509"/>
    </source>
</evidence>
<dbReference type="RefSeq" id="WP_073400713.1">
    <property type="nucleotide sequence ID" value="NZ_FQTV01000006.1"/>
</dbReference>
<dbReference type="Proteomes" id="UP000184509">
    <property type="component" value="Unassembled WGS sequence"/>
</dbReference>
<reference evidence="3" key="1">
    <citation type="submission" date="2016-11" db="EMBL/GenBank/DDBJ databases">
        <authorList>
            <person name="Varghese N."/>
            <person name="Submissions S."/>
        </authorList>
    </citation>
    <scope>NUCLEOTIDE SEQUENCE [LARGE SCALE GENOMIC DNA]</scope>
    <source>
        <strain evidence="3">DSM 26991</strain>
    </source>
</reference>
<gene>
    <name evidence="2" type="ORF">SAMN05444405_10696</name>
</gene>
<dbReference type="Pfam" id="PF01863">
    <property type="entry name" value="YgjP-like"/>
    <property type="match status" value="1"/>
</dbReference>
<evidence type="ECO:0000259" key="1">
    <source>
        <dbReference type="Pfam" id="PF01863"/>
    </source>
</evidence>
<accession>A0A1M4ZYY7</accession>
<feature type="domain" description="YgjP-like metallopeptidase" evidence="1">
    <location>
        <begin position="23"/>
        <end position="228"/>
    </location>
</feature>
<proteinExistence type="predicted"/>
<organism evidence="2 3">
    <name type="scientific">Bacteroides luti</name>
    <dbReference type="NCBI Taxonomy" id="1297750"/>
    <lineage>
        <taxon>Bacteria</taxon>
        <taxon>Pseudomonadati</taxon>
        <taxon>Bacteroidota</taxon>
        <taxon>Bacteroidia</taxon>
        <taxon>Bacteroidales</taxon>
        <taxon>Bacteroidaceae</taxon>
        <taxon>Bacteroides</taxon>
    </lineage>
</organism>
<dbReference type="STRING" id="1297750.SAMN05444405_10696"/>
<dbReference type="InterPro" id="IPR002725">
    <property type="entry name" value="YgjP-like_metallopeptidase"/>
</dbReference>